<gene>
    <name evidence="2" type="ORF">GOTRE_012_00130</name>
</gene>
<evidence type="ECO:0000313" key="2">
    <source>
        <dbReference type="EMBL" id="GAB42239.1"/>
    </source>
</evidence>
<organism evidence="2 3">
    <name type="scientific">Gordonia terrae NBRC 100016</name>
    <dbReference type="NCBI Taxonomy" id="1089454"/>
    <lineage>
        <taxon>Bacteria</taxon>
        <taxon>Bacillati</taxon>
        <taxon>Actinomycetota</taxon>
        <taxon>Actinomycetes</taxon>
        <taxon>Mycobacteriales</taxon>
        <taxon>Gordoniaceae</taxon>
        <taxon>Gordonia</taxon>
    </lineage>
</organism>
<name>A0ABQ0H8L3_9ACTN</name>
<comment type="caution">
    <text evidence="2">The sequence shown here is derived from an EMBL/GenBank/DDBJ whole genome shotgun (WGS) entry which is preliminary data.</text>
</comment>
<proteinExistence type="predicted"/>
<keyword evidence="3" id="KW-1185">Reference proteome</keyword>
<accession>A0ABQ0H8L3</accession>
<dbReference type="Proteomes" id="UP000004881">
    <property type="component" value="Unassembled WGS sequence"/>
</dbReference>
<feature type="compositionally biased region" description="Low complexity" evidence="1">
    <location>
        <begin position="10"/>
        <end position="24"/>
    </location>
</feature>
<feature type="region of interest" description="Disordered" evidence="1">
    <location>
        <begin position="1"/>
        <end position="32"/>
    </location>
</feature>
<evidence type="ECO:0000256" key="1">
    <source>
        <dbReference type="SAM" id="MobiDB-lite"/>
    </source>
</evidence>
<evidence type="ECO:0000313" key="3">
    <source>
        <dbReference type="Proteomes" id="UP000004881"/>
    </source>
</evidence>
<reference evidence="2 3" key="1">
    <citation type="submission" date="2012-02" db="EMBL/GenBank/DDBJ databases">
        <title>Whole genome shotgun sequence of Gordonia terrae NBRC 100016.</title>
        <authorList>
            <person name="Takarada H."/>
            <person name="Hosoyama A."/>
            <person name="Tsuchikane K."/>
            <person name="Katsumata H."/>
            <person name="Yamazaki S."/>
            <person name="Fujita N."/>
        </authorList>
    </citation>
    <scope>NUCLEOTIDE SEQUENCE [LARGE SCALE GENOMIC DNA]</scope>
    <source>
        <strain evidence="2 3">NBRC 100016</strain>
    </source>
</reference>
<protein>
    <submittedName>
        <fullName evidence="2">Uncharacterized protein</fullName>
    </submittedName>
</protein>
<sequence length="103" mass="10802">MTGMTVIDSTMTDPTMTDPTMTDPGPSATTPAGFTTAIAMAEAAADRNPLWWNEIRVNADDSLDAAFCTSTLLGVLLQSAAHRLGVPAADVWAHIRSTGEVPL</sequence>
<dbReference type="EMBL" id="BAFD01000012">
    <property type="protein sequence ID" value="GAB42239.1"/>
    <property type="molecule type" value="Genomic_DNA"/>
</dbReference>